<dbReference type="InterPro" id="IPR031777">
    <property type="entry name" value="Sortilin_C"/>
</dbReference>
<dbReference type="InterPro" id="IPR031778">
    <property type="entry name" value="Sortilin_N"/>
</dbReference>
<dbReference type="Gene3D" id="2.120.10.10">
    <property type="match status" value="1"/>
</dbReference>
<dbReference type="SMART" id="SM00602">
    <property type="entry name" value="VPS10"/>
    <property type="match status" value="1"/>
</dbReference>
<dbReference type="PANTHER" id="PTHR12106">
    <property type="entry name" value="SORTILIN RELATED"/>
    <property type="match status" value="1"/>
</dbReference>
<evidence type="ECO:0000256" key="1">
    <source>
        <dbReference type="ARBA" id="ARBA00004370"/>
    </source>
</evidence>
<comment type="subcellular location">
    <subcellularLocation>
        <location evidence="1">Membrane</location>
    </subcellularLocation>
</comment>
<keyword evidence="4" id="KW-0325">Glycoprotein</keyword>
<dbReference type="PANTHER" id="PTHR12106:SF47">
    <property type="entry name" value="VPS10 DOMAIN-CONTAINING RECEPTOR SORCS3-LIKE"/>
    <property type="match status" value="1"/>
</dbReference>
<dbReference type="Gene3D" id="3.30.60.270">
    <property type="match status" value="1"/>
</dbReference>
<keyword evidence="5" id="KW-0812">Transmembrane</keyword>
<keyword evidence="3 5" id="KW-0472">Membrane</keyword>
<organism evidence="8">
    <name type="scientific">Phallusia mammillata</name>
    <dbReference type="NCBI Taxonomy" id="59560"/>
    <lineage>
        <taxon>Eukaryota</taxon>
        <taxon>Metazoa</taxon>
        <taxon>Chordata</taxon>
        <taxon>Tunicata</taxon>
        <taxon>Ascidiacea</taxon>
        <taxon>Phlebobranchia</taxon>
        <taxon>Ascidiidae</taxon>
        <taxon>Phallusia</taxon>
    </lineage>
</organism>
<evidence type="ECO:0000256" key="5">
    <source>
        <dbReference type="SAM" id="Phobius"/>
    </source>
</evidence>
<gene>
    <name evidence="8" type="primary">Sorcs2</name>
</gene>
<evidence type="ECO:0000256" key="4">
    <source>
        <dbReference type="ARBA" id="ARBA00023180"/>
    </source>
</evidence>
<dbReference type="InterPro" id="IPR015943">
    <property type="entry name" value="WD40/YVTN_repeat-like_dom_sf"/>
</dbReference>
<keyword evidence="6" id="KW-0732">Signal</keyword>
<keyword evidence="8" id="KW-0675">Receptor</keyword>
<dbReference type="InterPro" id="IPR006581">
    <property type="entry name" value="VPS10"/>
</dbReference>
<protein>
    <submittedName>
        <fullName evidence="8">VPS10 domain-containing receptor SorCS2-like</fullName>
    </submittedName>
</protein>
<feature type="transmembrane region" description="Helical" evidence="5">
    <location>
        <begin position="1088"/>
        <end position="1106"/>
    </location>
</feature>
<evidence type="ECO:0000259" key="7">
    <source>
        <dbReference type="SMART" id="SM00602"/>
    </source>
</evidence>
<sequence length="1171" mass="132242">MKFCIVGFFIGFLVFDHSHGKIFSTEFQEAQKLSKPTLVSLNSVADEFGNQPLQKFKKFLTRQRRSPPSVKAPTKQLKVDKFDLGNDTSHNQALIHWSGNYSHVIFILTRRKDHSPGGKITQSTLWRSDDYGVIYENQQNLFDGNTILQSYFVCPTNKSKVVFIDTYNHSGRVWVSTDEGASYLHHDIQFTINKIEFHPDQQDWLLGYDKNAQTLYASQNLARTWTRLQTGVTKDRYFWYIKGVDEQNTAVHMEYRDFNVFPQTRYAIKSCLVPNCIPTAFQAKCDKLENIDMDSLVVQNNFTFVQQAGAREKLYVSYRRGDFFRARFDKTNEQTDFHIVSSNSGTVVTGVKHSILGPQTDLYFSDSNGKYFTIGISNVRYFARKSGDDEVFTVDIHGVKAVTGTFIANVRTQTGQNQTRITSDHGRTWQYLKPPKLDYNGNLQQSCTKCSLNLHVAMSQTKSGYYMPGMLSKATIPGLIISHGSIGRTLIDAPSLVSLFISNDAGQTWREVRDKRHLFVAADHGAMLVAVKMIFLKPITSLFFSNDVGHTWTEHQFSKEAINVDGLLTEPGEYTHKFTLFGHRNYRDHWKLFALDLSPLVPRNCSFPEDFETWTFTTQRDQVSQNPSPVSCNLGMVQKFERVRATHCLIGLEYKRSTSKVACNCSHQDYECAFGYFMLPTGQCSINHPKIDNIGDVIDDGDGDEDYDTWEYPYPESSDCVNGKQQVFSGFRKIPGDICVNELAGMQFKNVNCSPTTPLQRTTSTTPPSTVKLTLLNKTSEAQIGQELHFSVLGSEFDLTVRRTVEPGEKVESKLNKSVGALAPKKPGDYEIRAVNKRDHSISDTLIVSFWYAIEEVHIYHPPVVEVNIYYNVTAAVTTKFGLVGTESLLGPVDYYWIKDDQFQITPHSSSQNSARFRHDDVKDHSLVIIAKNKVSKSSSHSRVSVKEYLETLILPFQCSPPINSTMLTHAWLQELSQIVTTKISKLPQLSDLMKGEGIILGVNFHVFIPPALPLNASIYFSPETKNNPPRDRLLKAAKIVYKLIITKQLTIDVGNGVTMKVVNPYIVNGEGNVEEVTSGSGTSGGIIALYVILSIILVCLVVYVARKYISQSRWSAYFLTSHPRNTPFRPIVKRNEDTAPFADDEFRDDDELGNMDGMVTDQGGTLQFQA</sequence>
<feature type="domain" description="VPS10" evidence="7">
    <location>
        <begin position="114"/>
        <end position="739"/>
    </location>
</feature>
<dbReference type="Pfam" id="PF15901">
    <property type="entry name" value="Sortilin_C"/>
    <property type="match status" value="1"/>
</dbReference>
<feature type="chain" id="PRO_5026280576" evidence="6">
    <location>
        <begin position="21"/>
        <end position="1171"/>
    </location>
</feature>
<dbReference type="GO" id="GO:0006892">
    <property type="term" value="P:post-Golgi vesicle-mediated transport"/>
    <property type="evidence" value="ECO:0007669"/>
    <property type="project" value="TreeGrafter"/>
</dbReference>
<dbReference type="InterPro" id="IPR050310">
    <property type="entry name" value="VPS10-sortilin"/>
</dbReference>
<keyword evidence="2" id="KW-0677">Repeat</keyword>
<name>A0A6F9DTL2_9ASCI</name>
<evidence type="ECO:0000313" key="8">
    <source>
        <dbReference type="EMBL" id="CAB3266479.1"/>
    </source>
</evidence>
<feature type="signal peptide" evidence="6">
    <location>
        <begin position="1"/>
        <end position="20"/>
    </location>
</feature>
<dbReference type="EMBL" id="LR790617">
    <property type="protein sequence ID" value="CAB3266479.1"/>
    <property type="molecule type" value="mRNA"/>
</dbReference>
<dbReference type="Gene3D" id="2.130.10.10">
    <property type="entry name" value="YVTN repeat-like/Quinoprotein amine dehydrogenase"/>
    <property type="match status" value="1"/>
</dbReference>
<dbReference type="SUPFAM" id="SSF110296">
    <property type="entry name" value="Oligoxyloglucan reducing end-specific cellobiohydrolase"/>
    <property type="match status" value="1"/>
</dbReference>
<evidence type="ECO:0000256" key="2">
    <source>
        <dbReference type="ARBA" id="ARBA00022737"/>
    </source>
</evidence>
<dbReference type="AlphaFoldDB" id="A0A6F9DTL2"/>
<proteinExistence type="evidence at transcript level"/>
<dbReference type="Pfam" id="PF15902">
    <property type="entry name" value="Sortilin-Vps10"/>
    <property type="match status" value="1"/>
</dbReference>
<keyword evidence="5" id="KW-1133">Transmembrane helix</keyword>
<evidence type="ECO:0000256" key="3">
    <source>
        <dbReference type="ARBA" id="ARBA00023136"/>
    </source>
</evidence>
<dbReference type="GO" id="GO:0005794">
    <property type="term" value="C:Golgi apparatus"/>
    <property type="evidence" value="ECO:0007669"/>
    <property type="project" value="TreeGrafter"/>
</dbReference>
<evidence type="ECO:0000256" key="6">
    <source>
        <dbReference type="SAM" id="SignalP"/>
    </source>
</evidence>
<dbReference type="GO" id="GO:0016020">
    <property type="term" value="C:membrane"/>
    <property type="evidence" value="ECO:0007669"/>
    <property type="project" value="UniProtKB-SubCell"/>
</dbReference>
<reference evidence="8" key="1">
    <citation type="submission" date="2020-04" db="EMBL/GenBank/DDBJ databases">
        <authorList>
            <person name="Neveu A P."/>
        </authorList>
    </citation>
    <scope>NUCLEOTIDE SEQUENCE</scope>
    <source>
        <tissue evidence="8">Whole embryo</tissue>
    </source>
</reference>
<accession>A0A6F9DTL2</accession>